<dbReference type="Proteomes" id="UP000663865">
    <property type="component" value="Unassembled WGS sequence"/>
</dbReference>
<evidence type="ECO:0000313" key="3">
    <source>
        <dbReference type="EMBL" id="CAF3294096.1"/>
    </source>
</evidence>
<dbReference type="EMBL" id="CAJNYV010001103">
    <property type="protein sequence ID" value="CAF3404472.1"/>
    <property type="molecule type" value="Genomic_DNA"/>
</dbReference>
<dbReference type="AlphaFoldDB" id="A0A818HU14"/>
<dbReference type="EMBL" id="CAJNYU010001442">
    <property type="protein sequence ID" value="CAF3437505.1"/>
    <property type="molecule type" value="Genomic_DNA"/>
</dbReference>
<dbReference type="Proteomes" id="UP000663838">
    <property type="component" value="Unassembled WGS sequence"/>
</dbReference>
<dbReference type="Proteomes" id="UP000663833">
    <property type="component" value="Unassembled WGS sequence"/>
</dbReference>
<dbReference type="EMBL" id="CAJNXB010001590">
    <property type="protein sequence ID" value="CAF3179953.1"/>
    <property type="molecule type" value="Genomic_DNA"/>
</dbReference>
<sequence>MLKGLTWQTLRANYSLVPLFSVVTLGLAMGIGHSIRTLTFSTDVTVNRRKDERPWDDQLNNDGTFKHAKYIKLHDYRQLKKNPYEPKLDE</sequence>
<dbReference type="Proteomes" id="UP000663872">
    <property type="component" value="Unassembled WGS sequence"/>
</dbReference>
<dbReference type="EMBL" id="CAJOBP010000237">
    <property type="protein sequence ID" value="CAF4147048.1"/>
    <property type="molecule type" value="Genomic_DNA"/>
</dbReference>
<keyword evidence="1" id="KW-0812">Transmembrane</keyword>
<reference evidence="6" key="1">
    <citation type="submission" date="2021-02" db="EMBL/GenBank/DDBJ databases">
        <authorList>
            <person name="Nowell W R."/>
        </authorList>
    </citation>
    <scope>NUCLEOTIDE SEQUENCE</scope>
</reference>
<dbReference type="EMBL" id="CAJOBQ010001798">
    <property type="protein sequence ID" value="CAF4516692.1"/>
    <property type="molecule type" value="Genomic_DNA"/>
</dbReference>
<evidence type="ECO:0000313" key="5">
    <source>
        <dbReference type="EMBL" id="CAF3437505.1"/>
    </source>
</evidence>
<evidence type="ECO:0000313" key="13">
    <source>
        <dbReference type="Proteomes" id="UP000663873"/>
    </source>
</evidence>
<dbReference type="Pfam" id="PF06522">
    <property type="entry name" value="B12D"/>
    <property type="match status" value="1"/>
</dbReference>
<dbReference type="OrthoDB" id="5511684at2759"/>
<dbReference type="EMBL" id="CAJOBR010001122">
    <property type="protein sequence ID" value="CAF4580344.1"/>
    <property type="molecule type" value="Genomic_DNA"/>
</dbReference>
<keyword evidence="13" id="KW-1185">Reference proteome</keyword>
<evidence type="ECO:0000313" key="10">
    <source>
        <dbReference type="EMBL" id="CAF4580344.1"/>
    </source>
</evidence>
<evidence type="ECO:0000313" key="12">
    <source>
        <dbReference type="Proteomes" id="UP000663872"/>
    </source>
</evidence>
<dbReference type="Proteomes" id="UP000663873">
    <property type="component" value="Unassembled WGS sequence"/>
</dbReference>
<gene>
    <name evidence="5" type="ORF">FME351_LOCUS12346</name>
    <name evidence="6" type="ORF">GRG538_LOCUS18244</name>
    <name evidence="8" type="ORF">HFQ381_LOCUS18459</name>
    <name evidence="4" type="ORF">KIK155_LOCUS8431</name>
    <name evidence="3" type="ORF">LUA448_LOCUS7477</name>
    <name evidence="10" type="ORF">QYT958_LOCUS10227</name>
    <name evidence="2" type="ORF">TIS948_LOCUS11288</name>
    <name evidence="11" type="ORF">TOA249_LOCUS14986</name>
    <name evidence="9" type="ORF">TSG867_LOCUS22270</name>
    <name evidence="7" type="ORF">UJA718_LOCUS3242</name>
</gene>
<dbReference type="Proteomes" id="UP000663869">
    <property type="component" value="Unassembled WGS sequence"/>
</dbReference>
<dbReference type="EMBL" id="CAJOBS010000955">
    <property type="protein sequence ID" value="CAF4666178.1"/>
    <property type="molecule type" value="Genomic_DNA"/>
</dbReference>
<dbReference type="EMBL" id="CAJNYT010002978">
    <property type="protein sequence ID" value="CAF3512016.1"/>
    <property type="molecule type" value="Genomic_DNA"/>
</dbReference>
<name>A0A818HU14_9BILA</name>
<evidence type="ECO:0000313" key="11">
    <source>
        <dbReference type="EMBL" id="CAF4666178.1"/>
    </source>
</evidence>
<keyword evidence="1" id="KW-1133">Transmembrane helix</keyword>
<evidence type="ECO:0000313" key="4">
    <source>
        <dbReference type="EMBL" id="CAF3404472.1"/>
    </source>
</evidence>
<organism evidence="6 12">
    <name type="scientific">Rotaria socialis</name>
    <dbReference type="NCBI Taxonomy" id="392032"/>
    <lineage>
        <taxon>Eukaryota</taxon>
        <taxon>Metazoa</taxon>
        <taxon>Spiralia</taxon>
        <taxon>Gnathifera</taxon>
        <taxon>Rotifera</taxon>
        <taxon>Eurotatoria</taxon>
        <taxon>Bdelloidea</taxon>
        <taxon>Philodinida</taxon>
        <taxon>Philodinidae</taxon>
        <taxon>Rotaria</taxon>
    </lineage>
</organism>
<dbReference type="Proteomes" id="UP000663825">
    <property type="component" value="Unassembled WGS sequence"/>
</dbReference>
<evidence type="ECO:0000313" key="2">
    <source>
        <dbReference type="EMBL" id="CAF3179953.1"/>
    </source>
</evidence>
<dbReference type="Proteomes" id="UP000663851">
    <property type="component" value="Unassembled WGS sequence"/>
</dbReference>
<feature type="transmembrane region" description="Helical" evidence="1">
    <location>
        <begin position="12"/>
        <end position="31"/>
    </location>
</feature>
<comment type="caution">
    <text evidence="6">The sequence shown here is derived from an EMBL/GenBank/DDBJ whole genome shotgun (WGS) entry which is preliminary data.</text>
</comment>
<evidence type="ECO:0000313" key="8">
    <source>
        <dbReference type="EMBL" id="CAF4376983.1"/>
    </source>
</evidence>
<evidence type="ECO:0000256" key="1">
    <source>
        <dbReference type="SAM" id="Phobius"/>
    </source>
</evidence>
<dbReference type="EMBL" id="CAJOBO010001427">
    <property type="protein sequence ID" value="CAF4376983.1"/>
    <property type="molecule type" value="Genomic_DNA"/>
</dbReference>
<keyword evidence="1" id="KW-0472">Membrane</keyword>
<dbReference type="EMBL" id="CAJNYD010000735">
    <property type="protein sequence ID" value="CAF3294096.1"/>
    <property type="molecule type" value="Genomic_DNA"/>
</dbReference>
<proteinExistence type="predicted"/>
<protein>
    <submittedName>
        <fullName evidence="6">Uncharacterized protein</fullName>
    </submittedName>
</protein>
<dbReference type="Proteomes" id="UP000663848">
    <property type="component" value="Unassembled WGS sequence"/>
</dbReference>
<dbReference type="InterPro" id="IPR010530">
    <property type="entry name" value="B12D"/>
</dbReference>
<evidence type="ECO:0000313" key="9">
    <source>
        <dbReference type="EMBL" id="CAF4516692.1"/>
    </source>
</evidence>
<dbReference type="Proteomes" id="UP000663862">
    <property type="component" value="Unassembled WGS sequence"/>
</dbReference>
<evidence type="ECO:0000313" key="6">
    <source>
        <dbReference type="EMBL" id="CAF3512016.1"/>
    </source>
</evidence>
<accession>A0A818HU14</accession>
<evidence type="ECO:0000313" key="7">
    <source>
        <dbReference type="EMBL" id="CAF4147048.1"/>
    </source>
</evidence>